<dbReference type="Proteomes" id="UP000198802">
    <property type="component" value="Unassembled WGS sequence"/>
</dbReference>
<dbReference type="GO" id="GO:0016832">
    <property type="term" value="F:aldehyde-lyase activity"/>
    <property type="evidence" value="ECO:0007669"/>
    <property type="project" value="TreeGrafter"/>
</dbReference>
<dbReference type="PANTHER" id="PTHR22789">
    <property type="entry name" value="FUCULOSE PHOSPHATE ALDOLASE"/>
    <property type="match status" value="1"/>
</dbReference>
<reference evidence="5" key="1">
    <citation type="submission" date="2015-11" db="EMBL/GenBank/DDBJ databases">
        <authorList>
            <person name="Varghese N."/>
        </authorList>
    </citation>
    <scope>NUCLEOTIDE SEQUENCE [LARGE SCALE GENOMIC DNA]</scope>
    <source>
        <strain evidence="5">DSM 45899</strain>
    </source>
</reference>
<keyword evidence="2" id="KW-0456">Lyase</keyword>
<evidence type="ECO:0000313" key="5">
    <source>
        <dbReference type="Proteomes" id="UP000198802"/>
    </source>
</evidence>
<evidence type="ECO:0000256" key="2">
    <source>
        <dbReference type="ARBA" id="ARBA00023239"/>
    </source>
</evidence>
<dbReference type="EMBL" id="FAOZ01000038">
    <property type="protein sequence ID" value="CUU60316.1"/>
    <property type="molecule type" value="Genomic_DNA"/>
</dbReference>
<evidence type="ECO:0000259" key="3">
    <source>
        <dbReference type="SMART" id="SM01007"/>
    </source>
</evidence>
<dbReference type="GO" id="GO:0019323">
    <property type="term" value="P:pentose catabolic process"/>
    <property type="evidence" value="ECO:0007669"/>
    <property type="project" value="TreeGrafter"/>
</dbReference>
<dbReference type="SMART" id="SM01007">
    <property type="entry name" value="Aldolase_II"/>
    <property type="match status" value="1"/>
</dbReference>
<dbReference type="GO" id="GO:0046872">
    <property type="term" value="F:metal ion binding"/>
    <property type="evidence" value="ECO:0007669"/>
    <property type="project" value="UniProtKB-KW"/>
</dbReference>
<dbReference type="SUPFAM" id="SSF53639">
    <property type="entry name" value="AraD/HMP-PK domain-like"/>
    <property type="match status" value="1"/>
</dbReference>
<dbReference type="Pfam" id="PF00596">
    <property type="entry name" value="Aldolase_II"/>
    <property type="match status" value="1"/>
</dbReference>
<protein>
    <submittedName>
        <fullName evidence="4">L-fuculose-phosphate aldolase</fullName>
    </submittedName>
</protein>
<dbReference type="PANTHER" id="PTHR22789:SF0">
    <property type="entry name" value="3-OXO-TETRONATE 4-PHOSPHATE DECARBOXYLASE-RELATED"/>
    <property type="match status" value="1"/>
</dbReference>
<dbReference type="GO" id="GO:0005829">
    <property type="term" value="C:cytosol"/>
    <property type="evidence" value="ECO:0007669"/>
    <property type="project" value="TreeGrafter"/>
</dbReference>
<name>A0A0S4QZB6_9ACTN</name>
<sequence length="242" mass="24591">MSAGGMLPGLVATACRVLAADGQDHFCFGHVSARGADGGLFVKAVGPSLARVTTARVAEISPDGSLRTPGLRLHEETALHQAVYAARPDVGAVVHTHPLAVQSATTLGPLPDGVFSQDEVPFAAGLAWYDDADLVADTARAQGFATCLGGARGALLRAHGLVTVGADVAEATALALLLHRAVSVRLAAMAVGRPRPLPPVTLDRLRGAFEAGHRGRMTAIWADACAGIGAAAGDGEGDGEDR</sequence>
<dbReference type="InterPro" id="IPR036409">
    <property type="entry name" value="Aldolase_II/adducin_N_sf"/>
</dbReference>
<dbReference type="InterPro" id="IPR001303">
    <property type="entry name" value="Aldolase_II/adducin_N"/>
</dbReference>
<keyword evidence="1" id="KW-0479">Metal-binding</keyword>
<accession>A0A0S4QZB6</accession>
<proteinExistence type="predicted"/>
<keyword evidence="5" id="KW-1185">Reference proteome</keyword>
<feature type="domain" description="Class II aldolase/adducin N-terminal" evidence="3">
    <location>
        <begin position="9"/>
        <end position="186"/>
    </location>
</feature>
<dbReference type="AlphaFoldDB" id="A0A0S4QZB6"/>
<organism evidence="4 5">
    <name type="scientific">Parafrankia irregularis</name>
    <dbReference type="NCBI Taxonomy" id="795642"/>
    <lineage>
        <taxon>Bacteria</taxon>
        <taxon>Bacillati</taxon>
        <taxon>Actinomycetota</taxon>
        <taxon>Actinomycetes</taxon>
        <taxon>Frankiales</taxon>
        <taxon>Frankiaceae</taxon>
        <taxon>Parafrankia</taxon>
    </lineage>
</organism>
<gene>
    <name evidence="4" type="ORF">Ga0074812_13831</name>
</gene>
<dbReference type="Gene3D" id="3.40.225.10">
    <property type="entry name" value="Class II aldolase/adducin N-terminal domain"/>
    <property type="match status" value="1"/>
</dbReference>
<dbReference type="InterPro" id="IPR050197">
    <property type="entry name" value="Aldolase_class_II_sugar_metab"/>
</dbReference>
<evidence type="ECO:0000313" key="4">
    <source>
        <dbReference type="EMBL" id="CUU60316.1"/>
    </source>
</evidence>
<evidence type="ECO:0000256" key="1">
    <source>
        <dbReference type="ARBA" id="ARBA00022723"/>
    </source>
</evidence>